<feature type="binding site" evidence="1">
    <location>
        <begin position="20"/>
        <end position="23"/>
    </location>
    <ligand>
        <name>NAD(+)</name>
        <dbReference type="ChEBI" id="CHEBI:57540"/>
        <label>1</label>
    </ligand>
</feature>
<dbReference type="InterPro" id="IPR052735">
    <property type="entry name" value="NAD_biosynth-regulator"/>
</dbReference>
<keyword evidence="4" id="KW-0808">Transferase</keyword>
<accession>A0A2A5RIY4</accession>
<dbReference type="SUPFAM" id="SSF52540">
    <property type="entry name" value="P-loop containing nucleoside triphosphate hydrolases"/>
    <property type="match status" value="1"/>
</dbReference>
<reference evidence="4 5" key="1">
    <citation type="submission" date="2014-12" db="EMBL/GenBank/DDBJ databases">
        <title>Draft genome sequences of 10 type strains of Lactococcus.</title>
        <authorList>
            <person name="Sun Z."/>
            <person name="Zhong Z."/>
            <person name="Liu W."/>
            <person name="Zhang W."/>
            <person name="Zhang H."/>
        </authorList>
    </citation>
    <scope>NUCLEOTIDE SEQUENCE [LARGE SCALE GENOMIC DNA]</scope>
    <source>
        <strain evidence="4 5">JCM 16395</strain>
    </source>
</reference>
<keyword evidence="4" id="KW-0548">Nucleotidyltransferase</keyword>
<dbReference type="SUPFAM" id="SSF52374">
    <property type="entry name" value="Nucleotidylyl transferase"/>
    <property type="match status" value="1"/>
</dbReference>
<dbReference type="InterPro" id="IPR016429">
    <property type="entry name" value="NAD_NadR"/>
</dbReference>
<dbReference type="GO" id="GO:0050262">
    <property type="term" value="F:ribosylnicotinamide kinase activity"/>
    <property type="evidence" value="ECO:0007669"/>
    <property type="project" value="InterPro"/>
</dbReference>
<proteinExistence type="predicted"/>
<name>A0A2A5RIY4_9LACT</name>
<protein>
    <submittedName>
        <fullName evidence="4">Adenylyltransferase</fullName>
    </submittedName>
</protein>
<dbReference type="STRING" id="1291764.GCA_001311235_01306"/>
<dbReference type="InterPro" id="IPR014729">
    <property type="entry name" value="Rossmann-like_a/b/a_fold"/>
</dbReference>
<dbReference type="RefSeq" id="WP_054639286.1">
    <property type="nucleotide sequence ID" value="NZ_BBAL01000004.1"/>
</dbReference>
<evidence type="ECO:0000313" key="5">
    <source>
        <dbReference type="Proteomes" id="UP000218181"/>
    </source>
</evidence>
<comment type="caution">
    <text evidence="4">The sequence shown here is derived from an EMBL/GenBank/DDBJ whole genome shotgun (WGS) entry which is preliminary data.</text>
</comment>
<feature type="binding site" evidence="1">
    <location>
        <position position="55"/>
    </location>
    <ligand>
        <name>NAD(+)</name>
        <dbReference type="ChEBI" id="CHEBI:57540"/>
        <label>1</label>
    </ligand>
</feature>
<dbReference type="AlphaFoldDB" id="A0A2A5RIY4"/>
<dbReference type="GO" id="GO:0000309">
    <property type="term" value="F:nicotinamide-nucleotide adenylyltransferase activity"/>
    <property type="evidence" value="ECO:0007669"/>
    <property type="project" value="InterPro"/>
</dbReference>
<evidence type="ECO:0000259" key="3">
    <source>
        <dbReference type="Pfam" id="PF13521"/>
    </source>
</evidence>
<dbReference type="OrthoDB" id="9802794at2"/>
<dbReference type="PANTHER" id="PTHR37512:SF1">
    <property type="entry name" value="NADR_TTD14 AAA DOMAIN-CONTAINING PROTEIN"/>
    <property type="match status" value="1"/>
</dbReference>
<dbReference type="InterPro" id="IPR004821">
    <property type="entry name" value="Cyt_trans-like"/>
</dbReference>
<dbReference type="InterPro" id="IPR027417">
    <property type="entry name" value="P-loop_NTPase"/>
</dbReference>
<evidence type="ECO:0000313" key="4">
    <source>
        <dbReference type="EMBL" id="PCR99037.1"/>
    </source>
</evidence>
<feature type="domain" description="Cytidyltransferase-like" evidence="2">
    <location>
        <begin position="19"/>
        <end position="160"/>
    </location>
</feature>
<dbReference type="GO" id="GO:0000166">
    <property type="term" value="F:nucleotide binding"/>
    <property type="evidence" value="ECO:0007669"/>
    <property type="project" value="UniProtKB-KW"/>
</dbReference>
<dbReference type="GO" id="GO:0009435">
    <property type="term" value="P:NAD+ biosynthetic process"/>
    <property type="evidence" value="ECO:0007669"/>
    <property type="project" value="InterPro"/>
</dbReference>
<dbReference type="EMBL" id="JXJU01000014">
    <property type="protein sequence ID" value="PCR99037.1"/>
    <property type="molecule type" value="Genomic_DNA"/>
</dbReference>
<evidence type="ECO:0000256" key="1">
    <source>
        <dbReference type="PIRSR" id="PIRSR004776-1"/>
    </source>
</evidence>
<dbReference type="Gene3D" id="3.40.50.300">
    <property type="entry name" value="P-loop containing nucleotide triphosphate hydrolases"/>
    <property type="match status" value="1"/>
</dbReference>
<dbReference type="Gene3D" id="3.40.50.620">
    <property type="entry name" value="HUPs"/>
    <property type="match status" value="1"/>
</dbReference>
<keyword evidence="5" id="KW-1185">Reference proteome</keyword>
<dbReference type="PIRSF" id="PIRSF004776">
    <property type="entry name" value="NadR_NMNAT/RNK"/>
    <property type="match status" value="1"/>
</dbReference>
<feature type="binding site" evidence="1">
    <location>
        <position position="27"/>
    </location>
    <ligand>
        <name>NAD(+)</name>
        <dbReference type="ChEBI" id="CHEBI:57540"/>
        <label>1</label>
    </ligand>
</feature>
<sequence>METANLNKEKLNGERIGIVFGTFAPLHKGHLNIIYRALMENDGVILIVSGYQHDRGEAVHLPLEKRFRYLREAFNDELSLRIDWLDETEIPRYPFGWSEWTKILLEKVEDNLYDHHLRRFKIYVGEEEYVTELTKFLPENYQIELQNREVIPISSTQIRKNPLAHWNDINPVFRRQFTKKILIAGSASTGKSTLVKRLARTFNATFSEEYARLYEEQNNVNDDELRAYDYAQFITGQWEANYHEVISPANNGITFFDTDVMVTKAYAKLYLSPNDYNELGHLFDLIIKKQDFDLIFVIPPITTYVNDGFRNMEWEESRFDYHNTLMEIIKEYHFEDTIVLLDDKGNDEYDGFYQRYKHAVSEVYHLLKEGTK</sequence>
<feature type="domain" description="NadR/Ttd14 AAA" evidence="3">
    <location>
        <begin position="180"/>
        <end position="339"/>
    </location>
</feature>
<organism evidence="4 5">
    <name type="scientific">Lactococcus fujiensis JCM 16395</name>
    <dbReference type="NCBI Taxonomy" id="1291764"/>
    <lineage>
        <taxon>Bacteria</taxon>
        <taxon>Bacillati</taxon>
        <taxon>Bacillota</taxon>
        <taxon>Bacilli</taxon>
        <taxon>Lactobacillales</taxon>
        <taxon>Streptococcaceae</taxon>
        <taxon>Lactococcus</taxon>
    </lineage>
</organism>
<evidence type="ECO:0000259" key="2">
    <source>
        <dbReference type="Pfam" id="PF01467"/>
    </source>
</evidence>
<dbReference type="InterPro" id="IPR038727">
    <property type="entry name" value="NadR/Ttd14_AAA_dom"/>
</dbReference>
<feature type="binding site" evidence="1">
    <location>
        <begin position="87"/>
        <end position="100"/>
    </location>
    <ligand>
        <name>NAD(+)</name>
        <dbReference type="ChEBI" id="CHEBI:57540"/>
        <label>1</label>
    </ligand>
</feature>
<dbReference type="PANTHER" id="PTHR37512">
    <property type="entry name" value="TRIFUNCTIONAL NAD BIOSYNTHESIS/REGULATOR PROTEIN NADR"/>
    <property type="match status" value="1"/>
</dbReference>
<dbReference type="NCBIfam" id="TIGR00125">
    <property type="entry name" value="cyt_tran_rel"/>
    <property type="match status" value="1"/>
</dbReference>
<dbReference type="Proteomes" id="UP000218181">
    <property type="component" value="Unassembled WGS sequence"/>
</dbReference>
<keyword evidence="1" id="KW-0547">Nucleotide-binding</keyword>
<gene>
    <name evidence="4" type="ORF">RT41_GL000547</name>
</gene>
<dbReference type="Pfam" id="PF01467">
    <property type="entry name" value="CTP_transf_like"/>
    <property type="match status" value="1"/>
</dbReference>
<dbReference type="Pfam" id="PF13521">
    <property type="entry name" value="AAA_28"/>
    <property type="match status" value="1"/>
</dbReference>